<evidence type="ECO:0000256" key="1">
    <source>
        <dbReference type="SAM" id="MobiDB-lite"/>
    </source>
</evidence>
<dbReference type="EMBL" id="BGPR01056660">
    <property type="protein sequence ID" value="GBO33137.1"/>
    <property type="molecule type" value="Genomic_DNA"/>
</dbReference>
<name>A0A4Y2WAV9_ARAVE</name>
<feature type="compositionally biased region" description="Polar residues" evidence="1">
    <location>
        <begin position="34"/>
        <end position="61"/>
    </location>
</feature>
<evidence type="ECO:0000313" key="2">
    <source>
        <dbReference type="EMBL" id="GBO33137.1"/>
    </source>
</evidence>
<feature type="compositionally biased region" description="Basic and acidic residues" evidence="1">
    <location>
        <begin position="22"/>
        <end position="32"/>
    </location>
</feature>
<reference evidence="2 3" key="1">
    <citation type="journal article" date="2019" name="Sci. Rep.">
        <title>Orb-weaving spider Araneus ventricosus genome elucidates the spidroin gene catalogue.</title>
        <authorList>
            <person name="Kono N."/>
            <person name="Nakamura H."/>
            <person name="Ohtoshi R."/>
            <person name="Moran D.A.P."/>
            <person name="Shinohara A."/>
            <person name="Yoshida Y."/>
            <person name="Fujiwara M."/>
            <person name="Mori M."/>
            <person name="Tomita M."/>
            <person name="Arakawa K."/>
        </authorList>
    </citation>
    <scope>NUCLEOTIDE SEQUENCE [LARGE SCALE GENOMIC DNA]</scope>
</reference>
<gene>
    <name evidence="2" type="ORF">AVEN_152282_1</name>
</gene>
<comment type="caution">
    <text evidence="2">The sequence shown here is derived from an EMBL/GenBank/DDBJ whole genome shotgun (WGS) entry which is preliminary data.</text>
</comment>
<accession>A0A4Y2WAV9</accession>
<dbReference type="OrthoDB" id="10057854at2759"/>
<dbReference type="AlphaFoldDB" id="A0A4Y2WAV9"/>
<dbReference type="Proteomes" id="UP000499080">
    <property type="component" value="Unassembled WGS sequence"/>
</dbReference>
<proteinExistence type="predicted"/>
<keyword evidence="3" id="KW-1185">Reference proteome</keyword>
<feature type="compositionally biased region" description="Basic and acidic residues" evidence="1">
    <location>
        <begin position="84"/>
        <end position="97"/>
    </location>
</feature>
<protein>
    <submittedName>
        <fullName evidence="2">Uncharacterized protein</fullName>
    </submittedName>
</protein>
<evidence type="ECO:0000313" key="3">
    <source>
        <dbReference type="Proteomes" id="UP000499080"/>
    </source>
</evidence>
<sequence>MPKRKRGDAACRQQVIRKRGRRVAETDEERNRRFSTMAQCGQTDETEEQNNSLLTVMAQSGQKRRAKETEEQRNSGMSDLAQRNQERRAEENRRIKE</sequence>
<organism evidence="2 3">
    <name type="scientific">Araneus ventricosus</name>
    <name type="common">Orbweaver spider</name>
    <name type="synonym">Epeira ventricosa</name>
    <dbReference type="NCBI Taxonomy" id="182803"/>
    <lineage>
        <taxon>Eukaryota</taxon>
        <taxon>Metazoa</taxon>
        <taxon>Ecdysozoa</taxon>
        <taxon>Arthropoda</taxon>
        <taxon>Chelicerata</taxon>
        <taxon>Arachnida</taxon>
        <taxon>Araneae</taxon>
        <taxon>Araneomorphae</taxon>
        <taxon>Entelegynae</taxon>
        <taxon>Araneoidea</taxon>
        <taxon>Araneidae</taxon>
        <taxon>Araneus</taxon>
    </lineage>
</organism>
<feature type="region of interest" description="Disordered" evidence="1">
    <location>
        <begin position="1"/>
        <end position="97"/>
    </location>
</feature>